<dbReference type="RefSeq" id="XP_009551101.1">
    <property type="nucleotide sequence ID" value="XM_009552806.1"/>
</dbReference>
<proteinExistence type="predicted"/>
<accession>W4JXJ5</accession>
<dbReference type="EMBL" id="KI925463">
    <property type="protein sequence ID" value="ETW77621.1"/>
    <property type="molecule type" value="Genomic_DNA"/>
</dbReference>
<feature type="non-terminal residue" evidence="1">
    <location>
        <position position="1"/>
    </location>
</feature>
<name>W4JXJ5_HETIT</name>
<evidence type="ECO:0000313" key="2">
    <source>
        <dbReference type="Proteomes" id="UP000030671"/>
    </source>
</evidence>
<dbReference type="KEGG" id="hir:HETIRDRAFT_326916"/>
<dbReference type="InParanoid" id="W4JXJ5"/>
<dbReference type="Proteomes" id="UP000030671">
    <property type="component" value="Unassembled WGS sequence"/>
</dbReference>
<organism evidence="1 2">
    <name type="scientific">Heterobasidion irregulare (strain TC 32-1)</name>
    <dbReference type="NCBI Taxonomy" id="747525"/>
    <lineage>
        <taxon>Eukaryota</taxon>
        <taxon>Fungi</taxon>
        <taxon>Dikarya</taxon>
        <taxon>Basidiomycota</taxon>
        <taxon>Agaricomycotina</taxon>
        <taxon>Agaricomycetes</taxon>
        <taxon>Russulales</taxon>
        <taxon>Bondarzewiaceae</taxon>
        <taxon>Heterobasidion</taxon>
        <taxon>Heterobasidion annosum species complex</taxon>
    </lineage>
</organism>
<dbReference type="AlphaFoldDB" id="W4JXJ5"/>
<dbReference type="OrthoDB" id="449263at2759"/>
<evidence type="ECO:0000313" key="1">
    <source>
        <dbReference type="EMBL" id="ETW77621.1"/>
    </source>
</evidence>
<dbReference type="GeneID" id="20671280"/>
<gene>
    <name evidence="1" type="ORF">HETIRDRAFT_326916</name>
</gene>
<keyword evidence="2" id="KW-1185">Reference proteome</keyword>
<reference evidence="1 2" key="1">
    <citation type="journal article" date="2012" name="New Phytol.">
        <title>Insight into trade-off between wood decay and parasitism from the genome of a fungal forest pathogen.</title>
        <authorList>
            <person name="Olson A."/>
            <person name="Aerts A."/>
            <person name="Asiegbu F."/>
            <person name="Belbahri L."/>
            <person name="Bouzid O."/>
            <person name="Broberg A."/>
            <person name="Canback B."/>
            <person name="Coutinho P.M."/>
            <person name="Cullen D."/>
            <person name="Dalman K."/>
            <person name="Deflorio G."/>
            <person name="van Diepen L.T."/>
            <person name="Dunand C."/>
            <person name="Duplessis S."/>
            <person name="Durling M."/>
            <person name="Gonthier P."/>
            <person name="Grimwood J."/>
            <person name="Fossdal C.G."/>
            <person name="Hansson D."/>
            <person name="Henrissat B."/>
            <person name="Hietala A."/>
            <person name="Himmelstrand K."/>
            <person name="Hoffmeister D."/>
            <person name="Hogberg N."/>
            <person name="James T.Y."/>
            <person name="Karlsson M."/>
            <person name="Kohler A."/>
            <person name="Kues U."/>
            <person name="Lee Y.H."/>
            <person name="Lin Y.C."/>
            <person name="Lind M."/>
            <person name="Lindquist E."/>
            <person name="Lombard V."/>
            <person name="Lucas S."/>
            <person name="Lunden K."/>
            <person name="Morin E."/>
            <person name="Murat C."/>
            <person name="Park J."/>
            <person name="Raffaello T."/>
            <person name="Rouze P."/>
            <person name="Salamov A."/>
            <person name="Schmutz J."/>
            <person name="Solheim H."/>
            <person name="Stahlberg J."/>
            <person name="Velez H."/>
            <person name="de Vries R.P."/>
            <person name="Wiebenga A."/>
            <person name="Woodward S."/>
            <person name="Yakovlev I."/>
            <person name="Garbelotto M."/>
            <person name="Martin F."/>
            <person name="Grigoriev I.V."/>
            <person name="Stenlid J."/>
        </authorList>
    </citation>
    <scope>NUCLEOTIDE SEQUENCE [LARGE SCALE GENOMIC DNA]</scope>
    <source>
        <strain evidence="1 2">TC 32-1</strain>
    </source>
</reference>
<dbReference type="HOGENOM" id="CLU_3037965_0_0_1"/>
<protein>
    <submittedName>
        <fullName evidence="1">Uncharacterized protein</fullName>
    </submittedName>
</protein>
<sequence length="55" mass="5850">SVTIDGALWKSNCFLEWDAFVKGSTIELELTDDIEVSCGAKPDTLPPSLSTGGYA</sequence>